<sequence>PIDFINLFPKWTVNMKARQQNQLDGKNLNQKDSVSDILQHLCREQYSLEELRTHPLP</sequence>
<evidence type="ECO:0000313" key="2">
    <source>
        <dbReference type="Proteomes" id="UP000663873"/>
    </source>
</evidence>
<organism evidence="1 2">
    <name type="scientific">Rotaria socialis</name>
    <dbReference type="NCBI Taxonomy" id="392032"/>
    <lineage>
        <taxon>Eukaryota</taxon>
        <taxon>Metazoa</taxon>
        <taxon>Spiralia</taxon>
        <taxon>Gnathifera</taxon>
        <taxon>Rotifera</taxon>
        <taxon>Eurotatoria</taxon>
        <taxon>Bdelloidea</taxon>
        <taxon>Philodinida</taxon>
        <taxon>Philodinidae</taxon>
        <taxon>Rotaria</taxon>
    </lineage>
</organism>
<keyword evidence="2" id="KW-1185">Reference proteome</keyword>
<feature type="non-terminal residue" evidence="1">
    <location>
        <position position="1"/>
    </location>
</feature>
<dbReference type="AlphaFoldDB" id="A0A821ZWA1"/>
<protein>
    <submittedName>
        <fullName evidence="1">Uncharacterized protein</fullName>
    </submittedName>
</protein>
<proteinExistence type="predicted"/>
<dbReference type="Proteomes" id="UP000663873">
    <property type="component" value="Unassembled WGS sequence"/>
</dbReference>
<feature type="non-terminal residue" evidence="1">
    <location>
        <position position="57"/>
    </location>
</feature>
<name>A0A821ZWA1_9BILA</name>
<gene>
    <name evidence="1" type="ORF">UJA718_LOCUS49650</name>
</gene>
<comment type="caution">
    <text evidence="1">The sequence shown here is derived from an EMBL/GenBank/DDBJ whole genome shotgun (WGS) entry which is preliminary data.</text>
</comment>
<evidence type="ECO:0000313" key="1">
    <source>
        <dbReference type="EMBL" id="CAF4987802.1"/>
    </source>
</evidence>
<reference evidence="1" key="1">
    <citation type="submission" date="2021-02" db="EMBL/GenBank/DDBJ databases">
        <authorList>
            <person name="Nowell W R."/>
        </authorList>
    </citation>
    <scope>NUCLEOTIDE SEQUENCE</scope>
</reference>
<accession>A0A821ZWA1</accession>
<dbReference type="EMBL" id="CAJOBP010105422">
    <property type="protein sequence ID" value="CAF4987802.1"/>
    <property type="molecule type" value="Genomic_DNA"/>
</dbReference>